<evidence type="ECO:0000313" key="2">
    <source>
        <dbReference type="EMBL" id="MBY0095292.1"/>
    </source>
</evidence>
<dbReference type="Pfam" id="PF10737">
    <property type="entry name" value="GerPC"/>
    <property type="match status" value="1"/>
</dbReference>
<dbReference type="EMBL" id="JACWFH010000001">
    <property type="protein sequence ID" value="MBY0095292.1"/>
    <property type="molecule type" value="Genomic_DNA"/>
</dbReference>
<keyword evidence="3" id="KW-1185">Reference proteome</keyword>
<keyword evidence="1" id="KW-0175">Coiled coil</keyword>
<dbReference type="InterPro" id="IPR019673">
    <property type="entry name" value="Spore_germination_GerPC"/>
</dbReference>
<sequence length="196" mass="22735">MKELHIFIESQAKKIKKLESSVTELQQEVANLKARPPVQVGNIEYKFDQLKVETLDGTLNIGLNPSDLEGITDFTVDNKNIQTPNNSSPKKLFKRSMEIENEVRDYLESQLPEIYQETKDKLQMTIDDAYYQFIREDILKQLPNRVQTHLSNLKDGERETDEHTKQIVVENMKKEIQQGVYLFLEQVHKQTGGGNK</sequence>
<evidence type="ECO:0000256" key="1">
    <source>
        <dbReference type="SAM" id="Coils"/>
    </source>
</evidence>
<accession>A0ABS7JZ71</accession>
<organism evidence="2 3">
    <name type="scientific">Mesobacillus maritimus</name>
    <dbReference type="NCBI Taxonomy" id="1643336"/>
    <lineage>
        <taxon>Bacteria</taxon>
        <taxon>Bacillati</taxon>
        <taxon>Bacillota</taxon>
        <taxon>Bacilli</taxon>
        <taxon>Bacillales</taxon>
        <taxon>Bacillaceae</taxon>
        <taxon>Mesobacillus</taxon>
    </lineage>
</organism>
<proteinExistence type="predicted"/>
<comment type="caution">
    <text evidence="2">The sequence shown here is derived from an EMBL/GenBank/DDBJ whole genome shotgun (WGS) entry which is preliminary data.</text>
</comment>
<protein>
    <submittedName>
        <fullName evidence="2">Spore gernimation protein</fullName>
    </submittedName>
</protein>
<evidence type="ECO:0000313" key="3">
    <source>
        <dbReference type="Proteomes" id="UP000769780"/>
    </source>
</evidence>
<name>A0ABS7JZ71_9BACI</name>
<feature type="coiled-coil region" evidence="1">
    <location>
        <begin position="8"/>
        <end position="35"/>
    </location>
</feature>
<dbReference type="Proteomes" id="UP000769780">
    <property type="component" value="Unassembled WGS sequence"/>
</dbReference>
<gene>
    <name evidence="2" type="ORF">H0185_00460</name>
</gene>
<reference evidence="2 3" key="1">
    <citation type="submission" date="2020-07" db="EMBL/GenBank/DDBJ databases">
        <title>Fungal Genomes of the International Space Station.</title>
        <authorList>
            <person name="Seuylemezian A."/>
            <person name="Singh N.K."/>
            <person name="Wood J."/>
            <person name="Venkateswaran K."/>
        </authorList>
    </citation>
    <scope>NUCLEOTIDE SEQUENCE [LARGE SCALE GENOMIC DNA]</scope>
    <source>
        <strain evidence="2 3">PL-B2</strain>
    </source>
</reference>